<dbReference type="Proteomes" id="UP001166784">
    <property type="component" value="Unassembled WGS sequence"/>
</dbReference>
<reference evidence="2" key="1">
    <citation type="submission" date="2022-03" db="EMBL/GenBank/DDBJ databases">
        <authorList>
            <person name="Santos J.D.N."/>
            <person name="Kallscheuer N."/>
            <person name="Jogler C."/>
            <person name="Lage O.M."/>
        </authorList>
    </citation>
    <scope>NUCLEOTIDE SEQUENCE</scope>
    <source>
        <strain evidence="2">M600PL45_2</strain>
    </source>
</reference>
<name>A0ABS9SVG6_9ACTN</name>
<comment type="caution">
    <text evidence="2">The sequence shown here is derived from an EMBL/GenBank/DDBJ whole genome shotgun (WGS) entry which is preliminary data.</text>
</comment>
<keyword evidence="3" id="KW-1185">Reference proteome</keyword>
<evidence type="ECO:0000256" key="1">
    <source>
        <dbReference type="SAM" id="SignalP"/>
    </source>
</evidence>
<evidence type="ECO:0000313" key="2">
    <source>
        <dbReference type="EMBL" id="MCH6160265.1"/>
    </source>
</evidence>
<proteinExistence type="predicted"/>
<dbReference type="EMBL" id="JAKWJU010000002">
    <property type="protein sequence ID" value="MCH6160265.1"/>
    <property type="molecule type" value="Genomic_DNA"/>
</dbReference>
<reference evidence="2" key="2">
    <citation type="journal article" date="2023" name="Int. J. Syst. Evol. Microbiol.">
        <title>Streptomyces marispadix sp. nov., isolated from marine beach sediment of the Northern Coast of Portugal.</title>
        <authorList>
            <person name="dos Santos J.D.N."/>
            <person name="Vitorino I.R."/>
            <person name="Kallscheuer N."/>
            <person name="Srivastava A."/>
            <person name="Krautwurst S."/>
            <person name="Marz M."/>
            <person name="Jogler C."/>
            <person name="Lobo Da Cunha A."/>
            <person name="Catita J."/>
            <person name="Goncalves H."/>
            <person name="Gonzalez I."/>
            <person name="Reyes F."/>
            <person name="Lage O.M."/>
        </authorList>
    </citation>
    <scope>NUCLEOTIDE SEQUENCE</scope>
    <source>
        <strain evidence="2">M600PL45_2</strain>
    </source>
</reference>
<keyword evidence="1" id="KW-0732">Signal</keyword>
<feature type="chain" id="PRO_5045838055" evidence="1">
    <location>
        <begin position="28"/>
        <end position="121"/>
    </location>
</feature>
<dbReference type="RefSeq" id="WP_241058323.1">
    <property type="nucleotide sequence ID" value="NZ_JAKWJU010000002.1"/>
</dbReference>
<feature type="signal peptide" evidence="1">
    <location>
        <begin position="1"/>
        <end position="27"/>
    </location>
</feature>
<sequence length="121" mass="11984">MRKRFALITATVGAALTLGLTAPGAQAAVPQDGAAHAKGLKVPGVDCSTGVSESDDLEGYANCDNNTAGPVEFRVNLVCGVAPDVSSEWVRLEPGAGAQAVAGCAPYSTGIGGVSAESRPA</sequence>
<protein>
    <submittedName>
        <fullName evidence="2">Uncharacterized protein</fullName>
    </submittedName>
</protein>
<gene>
    <name evidence="2" type="ORF">MMA15_07485</name>
</gene>
<organism evidence="2 3">
    <name type="scientific">Streptomyces marispadix</name>
    <dbReference type="NCBI Taxonomy" id="2922868"/>
    <lineage>
        <taxon>Bacteria</taxon>
        <taxon>Bacillati</taxon>
        <taxon>Actinomycetota</taxon>
        <taxon>Actinomycetes</taxon>
        <taxon>Kitasatosporales</taxon>
        <taxon>Streptomycetaceae</taxon>
        <taxon>Streptomyces</taxon>
    </lineage>
</organism>
<evidence type="ECO:0000313" key="3">
    <source>
        <dbReference type="Proteomes" id="UP001166784"/>
    </source>
</evidence>
<accession>A0ABS9SVG6</accession>